<keyword evidence="1" id="KW-0732">Signal</keyword>
<proteinExistence type="predicted"/>
<dbReference type="HOGENOM" id="CLU_1281691_0_0_5"/>
<dbReference type="KEGG" id="gox:GOX2626"/>
<accession>Q5HXR3</accession>
<sequence>MKRATHTRCCGAAILIFTMASAHAEVPDCATHLQRAAPGQVLTAEQIDLNNNCLQELQQESAAVELRARIADSEKKILGKTEPVPSPATRTSGGLPLPGFPTVLPPNAPTPVQPRTPTPPVWLPPRIAMIASDQGRMTASLKMPDGALYDAIKGTVLPDGSTVTAIRADIVYVRHGKDVVPLSNDDGSTQIGQAVASGVSGASAFPVLGTSGARQ</sequence>
<keyword evidence="2" id="KW-0614">Plasmid</keyword>
<evidence type="ECO:0000256" key="1">
    <source>
        <dbReference type="SAM" id="SignalP"/>
    </source>
</evidence>
<feature type="signal peptide" evidence="1">
    <location>
        <begin position="1"/>
        <end position="24"/>
    </location>
</feature>
<feature type="chain" id="PRO_5004257360" description="Type IV pilus biogenesis protein PilP" evidence="1">
    <location>
        <begin position="25"/>
        <end position="215"/>
    </location>
</feature>
<dbReference type="Proteomes" id="UP000006375">
    <property type="component" value="Plasmid pGOX1"/>
</dbReference>
<dbReference type="AlphaFoldDB" id="Q5HXR3"/>
<geneLocation type="plasmid" evidence="2 3">
    <name>pGOX1</name>
</geneLocation>
<dbReference type="EMBL" id="CP000004">
    <property type="protein sequence ID" value="AAW59690.1"/>
    <property type="molecule type" value="Genomic_DNA"/>
</dbReference>
<dbReference type="NCBIfam" id="TIGR03021">
    <property type="entry name" value="pilP_fam"/>
    <property type="match status" value="1"/>
</dbReference>
<evidence type="ECO:0000313" key="2">
    <source>
        <dbReference type="EMBL" id="AAW59690.1"/>
    </source>
</evidence>
<gene>
    <name evidence="2" type="ordered locus">GOX2626</name>
</gene>
<keyword evidence="3" id="KW-1185">Reference proteome</keyword>
<organism evidence="2 3">
    <name type="scientific">Gluconobacter oxydans (strain 621H)</name>
    <name type="common">Gluconobacter suboxydans</name>
    <dbReference type="NCBI Taxonomy" id="290633"/>
    <lineage>
        <taxon>Bacteria</taxon>
        <taxon>Pseudomonadati</taxon>
        <taxon>Pseudomonadota</taxon>
        <taxon>Alphaproteobacteria</taxon>
        <taxon>Acetobacterales</taxon>
        <taxon>Acetobacteraceae</taxon>
        <taxon>Gluconobacter</taxon>
    </lineage>
</organism>
<name>Q5HXR3_GLUOX</name>
<dbReference type="InterPro" id="IPR022753">
    <property type="entry name" value="T4SS_pilus_biogen_PilP"/>
</dbReference>
<protein>
    <recommendedName>
        <fullName evidence="4">Type IV pilus biogenesis protein PilP</fullName>
    </recommendedName>
</protein>
<reference evidence="2" key="1">
    <citation type="journal article" date="2005" name="Nat. Biotechnol.">
        <title>Complete genome sequence of the acetic acid bacterium Gluconobacter oxydans.</title>
        <authorList>
            <person name="Prust C."/>
            <person name="Hoffmeister M."/>
            <person name="Liesegang H."/>
            <person name="Wiezer A."/>
            <person name="Fricke W.F."/>
            <person name="Ehrenreich A."/>
            <person name="Gottschalk G."/>
            <person name="Deppenmeier U."/>
        </authorList>
    </citation>
    <scope>NUCLEOTIDE SEQUENCE [LARGE SCALE GENOMIC DNA]</scope>
    <source>
        <plasmid evidence="2">621H</plasmid>
        <plasmid evidence="2">pGOX1</plasmid>
    </source>
</reference>
<evidence type="ECO:0000313" key="3">
    <source>
        <dbReference type="Proteomes" id="UP000006375"/>
    </source>
</evidence>
<evidence type="ECO:0008006" key="4">
    <source>
        <dbReference type="Google" id="ProtNLM"/>
    </source>
</evidence>